<dbReference type="OrthoDB" id="1807560at2759"/>
<accession>A0A371HAY5</accession>
<feature type="non-terminal residue" evidence="1">
    <location>
        <position position="1"/>
    </location>
</feature>
<dbReference type="Proteomes" id="UP000257109">
    <property type="component" value="Unassembled WGS sequence"/>
</dbReference>
<dbReference type="AlphaFoldDB" id="A0A371HAY5"/>
<evidence type="ECO:0000313" key="1">
    <source>
        <dbReference type="EMBL" id="RDX99968.1"/>
    </source>
</evidence>
<evidence type="ECO:0000313" key="2">
    <source>
        <dbReference type="Proteomes" id="UP000257109"/>
    </source>
</evidence>
<sequence length="130" mass="14909">MEALEDQSGLRFALLLSWSTRFPLLLIERTPEVSLRGVSRLATHTTVCSEILLYHIPTYRFVEFRGLKKPSAKFPRSLETKTSPSFIGWFRVMLASSEERSISRRNGIRISLSSKSQQGPKKQPRLCKKI</sequence>
<gene>
    <name evidence="1" type="ORF">CR513_16898</name>
</gene>
<protein>
    <submittedName>
        <fullName evidence="1">Uncharacterized protein</fullName>
    </submittedName>
</protein>
<dbReference type="EMBL" id="QJKJ01003100">
    <property type="protein sequence ID" value="RDX99968.1"/>
    <property type="molecule type" value="Genomic_DNA"/>
</dbReference>
<organism evidence="1 2">
    <name type="scientific">Mucuna pruriens</name>
    <name type="common">Velvet bean</name>
    <name type="synonym">Dolichos pruriens</name>
    <dbReference type="NCBI Taxonomy" id="157652"/>
    <lineage>
        <taxon>Eukaryota</taxon>
        <taxon>Viridiplantae</taxon>
        <taxon>Streptophyta</taxon>
        <taxon>Embryophyta</taxon>
        <taxon>Tracheophyta</taxon>
        <taxon>Spermatophyta</taxon>
        <taxon>Magnoliopsida</taxon>
        <taxon>eudicotyledons</taxon>
        <taxon>Gunneridae</taxon>
        <taxon>Pentapetalae</taxon>
        <taxon>rosids</taxon>
        <taxon>fabids</taxon>
        <taxon>Fabales</taxon>
        <taxon>Fabaceae</taxon>
        <taxon>Papilionoideae</taxon>
        <taxon>50 kb inversion clade</taxon>
        <taxon>NPAAA clade</taxon>
        <taxon>indigoferoid/millettioid clade</taxon>
        <taxon>Phaseoleae</taxon>
        <taxon>Mucuna</taxon>
    </lineage>
</organism>
<keyword evidence="2" id="KW-1185">Reference proteome</keyword>
<reference evidence="1" key="1">
    <citation type="submission" date="2018-05" db="EMBL/GenBank/DDBJ databases">
        <title>Draft genome of Mucuna pruriens seed.</title>
        <authorList>
            <person name="Nnadi N.E."/>
            <person name="Vos R."/>
            <person name="Hasami M.H."/>
            <person name="Devisetty U.K."/>
            <person name="Aguiy J.C."/>
        </authorList>
    </citation>
    <scope>NUCLEOTIDE SEQUENCE [LARGE SCALE GENOMIC DNA]</scope>
    <source>
        <strain evidence="1">JCA_2017</strain>
    </source>
</reference>
<name>A0A371HAY5_MUCPR</name>
<comment type="caution">
    <text evidence="1">The sequence shown here is derived from an EMBL/GenBank/DDBJ whole genome shotgun (WGS) entry which is preliminary data.</text>
</comment>
<proteinExistence type="predicted"/>